<organism evidence="1 2">
    <name type="scientific">Advenella alkanexedens</name>
    <dbReference type="NCBI Taxonomy" id="1481665"/>
    <lineage>
        <taxon>Bacteria</taxon>
        <taxon>Pseudomonadati</taxon>
        <taxon>Pseudomonadota</taxon>
        <taxon>Betaproteobacteria</taxon>
        <taxon>Burkholderiales</taxon>
        <taxon>Alcaligenaceae</taxon>
    </lineage>
</organism>
<evidence type="ECO:0000313" key="2">
    <source>
        <dbReference type="Proteomes" id="UP000722165"/>
    </source>
</evidence>
<dbReference type="Proteomes" id="UP000722165">
    <property type="component" value="Unassembled WGS sequence"/>
</dbReference>
<sequence length="118" mass="12899">PTPLPRRRTHSPAFKSHLVALCKNSAVSVAAIARAHNINDNMLHRWIKEANVNSASPNPVAVPESSFIAVPMPSPPARSAETASSIHLEFQGKQFNLNLQWPAHDAMGCATFIRELLK</sequence>
<dbReference type="EMBL" id="JAHSPR010000012">
    <property type="protein sequence ID" value="MBV4398207.1"/>
    <property type="molecule type" value="Genomic_DNA"/>
</dbReference>
<comment type="caution">
    <text evidence="1">The sequence shown here is derived from an EMBL/GenBank/DDBJ whole genome shotgun (WGS) entry which is preliminary data.</text>
</comment>
<gene>
    <name evidence="1" type="ORF">KU392_13240</name>
</gene>
<proteinExistence type="predicted"/>
<evidence type="ECO:0000313" key="1">
    <source>
        <dbReference type="EMBL" id="MBV4398207.1"/>
    </source>
</evidence>
<dbReference type="RefSeq" id="WP_217735533.1">
    <property type="nucleotide sequence ID" value="NZ_JAHSPR010000012.1"/>
</dbReference>
<feature type="non-terminal residue" evidence="1">
    <location>
        <position position="1"/>
    </location>
</feature>
<dbReference type="Pfam" id="PF01527">
    <property type="entry name" value="HTH_Tnp_1"/>
    <property type="match status" value="1"/>
</dbReference>
<reference evidence="1 2" key="1">
    <citation type="submission" date="2021-06" db="EMBL/GenBank/DDBJ databases">
        <authorList>
            <person name="Lu T."/>
            <person name="Wang Q."/>
            <person name="Han X."/>
        </authorList>
    </citation>
    <scope>NUCLEOTIDE SEQUENCE [LARGE SCALE GENOMIC DNA]</scope>
    <source>
        <strain evidence="1 2">LAM0050</strain>
    </source>
</reference>
<accession>A0ABS6NSL1</accession>
<dbReference type="InterPro" id="IPR002514">
    <property type="entry name" value="Transposase_8"/>
</dbReference>
<name>A0ABS6NSL1_9BURK</name>
<protein>
    <submittedName>
        <fullName evidence="1">Transposase</fullName>
    </submittedName>
</protein>
<keyword evidence="2" id="KW-1185">Reference proteome</keyword>